<feature type="transmembrane region" description="Helical" evidence="1">
    <location>
        <begin position="172"/>
        <end position="196"/>
    </location>
</feature>
<accession>A0AA38MPT9</accession>
<proteinExistence type="predicted"/>
<keyword evidence="1" id="KW-0812">Transmembrane</keyword>
<keyword evidence="1" id="KW-0472">Membrane</keyword>
<protein>
    <submittedName>
        <fullName evidence="2">Uncharacterized protein</fullName>
    </submittedName>
</protein>
<evidence type="ECO:0000256" key="1">
    <source>
        <dbReference type="SAM" id="Phobius"/>
    </source>
</evidence>
<dbReference type="AlphaFoldDB" id="A0AA38MPT9"/>
<keyword evidence="1" id="KW-1133">Transmembrane helix</keyword>
<evidence type="ECO:0000313" key="3">
    <source>
        <dbReference type="Proteomes" id="UP001168821"/>
    </source>
</evidence>
<keyword evidence="3" id="KW-1185">Reference proteome</keyword>
<gene>
    <name evidence="2" type="ORF">Zmor_008522</name>
</gene>
<comment type="caution">
    <text evidence="2">The sequence shown here is derived from an EMBL/GenBank/DDBJ whole genome shotgun (WGS) entry which is preliminary data.</text>
</comment>
<sequence length="223" mass="26827">METVQKFLLKIKFHTDEDLWLVGIVYGKFFQTKIFKIVRLIVLASTLFLTLFQTFLFLQRFDGIYFVKYLAMYARSFFVLATAFSIPYIYETFKFAERTGFAWSLKLAPLKTQKQIKLEALYFNCFVFFNTVLTLYSSILHARYLEGDEDYFFPLPLFKEFFSQWENTLSCFYRLTFIPVCFMMTAPFYHCLYATLKLRFEFFLFLDYLKTIDLPEKTQDIKT</sequence>
<feature type="transmembrane region" description="Helical" evidence="1">
    <location>
        <begin position="120"/>
        <end position="139"/>
    </location>
</feature>
<evidence type="ECO:0000313" key="2">
    <source>
        <dbReference type="EMBL" id="KAJ3664341.1"/>
    </source>
</evidence>
<feature type="transmembrane region" description="Helical" evidence="1">
    <location>
        <begin position="70"/>
        <end position="90"/>
    </location>
</feature>
<dbReference type="Proteomes" id="UP001168821">
    <property type="component" value="Unassembled WGS sequence"/>
</dbReference>
<feature type="transmembrane region" description="Helical" evidence="1">
    <location>
        <begin position="37"/>
        <end position="58"/>
    </location>
</feature>
<name>A0AA38MPT9_9CUCU</name>
<dbReference type="EMBL" id="JALNTZ010000002">
    <property type="protein sequence ID" value="KAJ3664341.1"/>
    <property type="molecule type" value="Genomic_DNA"/>
</dbReference>
<reference evidence="2" key="1">
    <citation type="journal article" date="2023" name="G3 (Bethesda)">
        <title>Whole genome assemblies of Zophobas morio and Tenebrio molitor.</title>
        <authorList>
            <person name="Kaur S."/>
            <person name="Stinson S.A."/>
            <person name="diCenzo G.C."/>
        </authorList>
    </citation>
    <scope>NUCLEOTIDE SEQUENCE</scope>
    <source>
        <strain evidence="2">QUZm001</strain>
    </source>
</reference>
<organism evidence="2 3">
    <name type="scientific">Zophobas morio</name>
    <dbReference type="NCBI Taxonomy" id="2755281"/>
    <lineage>
        <taxon>Eukaryota</taxon>
        <taxon>Metazoa</taxon>
        <taxon>Ecdysozoa</taxon>
        <taxon>Arthropoda</taxon>
        <taxon>Hexapoda</taxon>
        <taxon>Insecta</taxon>
        <taxon>Pterygota</taxon>
        <taxon>Neoptera</taxon>
        <taxon>Endopterygota</taxon>
        <taxon>Coleoptera</taxon>
        <taxon>Polyphaga</taxon>
        <taxon>Cucujiformia</taxon>
        <taxon>Tenebrionidae</taxon>
        <taxon>Zophobas</taxon>
    </lineage>
</organism>